<keyword evidence="1" id="KW-1015">Disulfide bond</keyword>
<dbReference type="AlphaFoldDB" id="A0AAV9VYX9"/>
<keyword evidence="1" id="KW-0245">EGF-like domain</keyword>
<feature type="domain" description="EGF-like" evidence="4">
    <location>
        <begin position="684"/>
        <end position="721"/>
    </location>
</feature>
<feature type="compositionally biased region" description="Polar residues" evidence="2">
    <location>
        <begin position="1"/>
        <end position="15"/>
    </location>
</feature>
<comment type="caution">
    <text evidence="5">The sequence shown here is derived from an EMBL/GenBank/DDBJ whole genome shotgun (WGS) entry which is preliminary data.</text>
</comment>
<dbReference type="Gene3D" id="2.10.25.10">
    <property type="entry name" value="Laminin"/>
    <property type="match status" value="1"/>
</dbReference>
<gene>
    <name evidence="5" type="ORF">TWF481_002325</name>
</gene>
<dbReference type="Proteomes" id="UP001370758">
    <property type="component" value="Unassembled WGS sequence"/>
</dbReference>
<keyword evidence="3" id="KW-1133">Transmembrane helix</keyword>
<evidence type="ECO:0000313" key="5">
    <source>
        <dbReference type="EMBL" id="KAK6496300.1"/>
    </source>
</evidence>
<evidence type="ECO:0000313" key="6">
    <source>
        <dbReference type="Proteomes" id="UP001370758"/>
    </source>
</evidence>
<reference evidence="5 6" key="1">
    <citation type="submission" date="2023-08" db="EMBL/GenBank/DDBJ databases">
        <authorList>
            <person name="Palmer J.M."/>
        </authorList>
    </citation>
    <scope>NUCLEOTIDE SEQUENCE [LARGE SCALE GENOMIC DNA]</scope>
    <source>
        <strain evidence="5 6">TWF481</strain>
    </source>
</reference>
<name>A0AAV9VYX9_9PEZI</name>
<evidence type="ECO:0000256" key="3">
    <source>
        <dbReference type="SAM" id="Phobius"/>
    </source>
</evidence>
<dbReference type="PANTHER" id="PTHR17178">
    <property type="entry name" value="SECRETORY GRANULE PROTEOGLYCAN CORE PROTEIN"/>
    <property type="match status" value="1"/>
</dbReference>
<feature type="compositionally biased region" description="Basic residues" evidence="2">
    <location>
        <begin position="904"/>
        <end position="916"/>
    </location>
</feature>
<feature type="compositionally biased region" description="Polar residues" evidence="2">
    <location>
        <begin position="318"/>
        <end position="329"/>
    </location>
</feature>
<accession>A0AAV9VYX9</accession>
<protein>
    <recommendedName>
        <fullName evidence="4">EGF-like domain-containing protein</fullName>
    </recommendedName>
</protein>
<comment type="caution">
    <text evidence="1">Lacks conserved residue(s) required for the propagation of feature annotation.</text>
</comment>
<organism evidence="5 6">
    <name type="scientific">Arthrobotrys musiformis</name>
    <dbReference type="NCBI Taxonomy" id="47236"/>
    <lineage>
        <taxon>Eukaryota</taxon>
        <taxon>Fungi</taxon>
        <taxon>Dikarya</taxon>
        <taxon>Ascomycota</taxon>
        <taxon>Pezizomycotina</taxon>
        <taxon>Orbiliomycetes</taxon>
        <taxon>Orbiliales</taxon>
        <taxon>Orbiliaceae</taxon>
        <taxon>Arthrobotrys</taxon>
    </lineage>
</organism>
<keyword evidence="3" id="KW-0472">Membrane</keyword>
<evidence type="ECO:0000259" key="4">
    <source>
        <dbReference type="PROSITE" id="PS50026"/>
    </source>
</evidence>
<evidence type="ECO:0000256" key="1">
    <source>
        <dbReference type="PROSITE-ProRule" id="PRU00076"/>
    </source>
</evidence>
<feature type="disulfide bond" evidence="1">
    <location>
        <begin position="711"/>
        <end position="720"/>
    </location>
</feature>
<feature type="compositionally biased region" description="Low complexity" evidence="2">
    <location>
        <begin position="92"/>
        <end position="111"/>
    </location>
</feature>
<keyword evidence="6" id="KW-1185">Reference proteome</keyword>
<sequence>MQNFTRRSYDQSKNTLDPLDEDPIYEDHSPRALRVVNGGIDPRHMRKGSYIEDDSYAVPLPSQEYGGLPEFPVYTKSGATPDVSRKRDSRDQSAASGRSSGRTGRSGARRSLILGPQPQPQLQSQSPQSASRPRFPVNPSSSGNAEYYRQQQAVQQYQQSQNQSRSSRHLSQSVASPGLGRYSPPLEADEDAEFDEMRARSIMIGFEAPSPSTTNQHTPNGPHFPPVQPQNLAPFHNVGRGSRTSASSTNSAVAGKRGHAASSHYSQVSYVSTIPEEASDYGRNAHNSYASSHVIPSSWGSPVGGLWIPASNEELMSDASSISKGSNKSRGNDYEDFDEGATLVRQASMGRKQKPKLTNVRARSTERSSERSSDRSSEKSSEKSDLRSKSSKSDLTNNSHSHGKRGGSMASLKLEQKMTGKSEKTMMASQPIGNQMEDFDDLQPPPKIGFWQRLSAISTRSNSSDMAPKPLRIPSGKSSPEENYTTMHARKGSQSPSVATGPLGANLSIPQPALNRPRPPRLNIDAVREAEARGSLTSLPELIRRATKLAAVLETGARPDSRWEGSRAPSMMSTDTSNMNGHGHGHGRYQESLSDILASFPPPLASSRRLSSRGTAWPLPGDFAYLQSEETSEIRRKRKICGLPLWAFILLVLLAIVVATAAVILPVQLVALSKDKGKATASITADTCSKTNPCLNGGLASVENGQCMCVCTNEFFGANCAQSNDPACTTMLIQETTSGGPISRNVSLGLAIPRLLGISQSKFSVPIDSATLASTFSSTNTTCALQNALVMLNGRTSPPGTTSDSKINTASSGVALDENVVDFARVAVLYLASTQGMRQAVDARENLGTVFADGQDYGTVGVDSTIAINLTKLSISTDGGKKVVGSPSTKLKHKRSESGISHSHTVRRHKIPGGLV</sequence>
<feature type="region of interest" description="Disordered" evidence="2">
    <location>
        <begin position="318"/>
        <end position="427"/>
    </location>
</feature>
<feature type="compositionally biased region" description="Polar residues" evidence="2">
    <location>
        <begin position="242"/>
        <end position="252"/>
    </location>
</feature>
<feature type="compositionally biased region" description="Low complexity" evidence="2">
    <location>
        <begin position="147"/>
        <end position="173"/>
    </location>
</feature>
<dbReference type="EMBL" id="JAVHJL010000011">
    <property type="protein sequence ID" value="KAK6496300.1"/>
    <property type="molecule type" value="Genomic_DNA"/>
</dbReference>
<dbReference type="PROSITE" id="PS00022">
    <property type="entry name" value="EGF_1"/>
    <property type="match status" value="1"/>
</dbReference>
<feature type="region of interest" description="Disordered" evidence="2">
    <location>
        <begin position="460"/>
        <end position="481"/>
    </location>
</feature>
<feature type="region of interest" description="Disordered" evidence="2">
    <location>
        <begin position="58"/>
        <end position="265"/>
    </location>
</feature>
<dbReference type="PANTHER" id="PTHR17178:SF0">
    <property type="entry name" value="SERGLYCIN"/>
    <property type="match status" value="1"/>
</dbReference>
<dbReference type="PROSITE" id="PS50026">
    <property type="entry name" value="EGF_3"/>
    <property type="match status" value="1"/>
</dbReference>
<feature type="compositionally biased region" description="Low complexity" evidence="2">
    <location>
        <begin position="120"/>
        <end position="135"/>
    </location>
</feature>
<dbReference type="InterPro" id="IPR000742">
    <property type="entry name" value="EGF"/>
</dbReference>
<feature type="region of interest" description="Disordered" evidence="2">
    <location>
        <begin position="1"/>
        <end position="30"/>
    </location>
</feature>
<feature type="compositionally biased region" description="Basic and acidic residues" evidence="2">
    <location>
        <begin position="363"/>
        <end position="392"/>
    </location>
</feature>
<keyword evidence="3" id="KW-0812">Transmembrane</keyword>
<proteinExistence type="predicted"/>
<evidence type="ECO:0000256" key="2">
    <source>
        <dbReference type="SAM" id="MobiDB-lite"/>
    </source>
</evidence>
<feature type="transmembrane region" description="Helical" evidence="3">
    <location>
        <begin position="645"/>
        <end position="672"/>
    </location>
</feature>
<feature type="compositionally biased region" description="Polar residues" evidence="2">
    <location>
        <begin position="210"/>
        <end position="219"/>
    </location>
</feature>
<feature type="region of interest" description="Disordered" evidence="2">
    <location>
        <begin position="879"/>
        <end position="916"/>
    </location>
</feature>
<feature type="compositionally biased region" description="Basic and acidic residues" evidence="2">
    <location>
        <begin position="414"/>
        <end position="424"/>
    </location>
</feature>